<name>A0A7X1GC06_9PSED</name>
<dbReference type="NCBIfam" id="TIGR01352">
    <property type="entry name" value="tonB_Cterm"/>
    <property type="match status" value="1"/>
</dbReference>
<gene>
    <name evidence="7" type="ORF">H7995_07650</name>
</gene>
<organism evidence="7 8">
    <name type="scientific">Pseudomonas kielensis</name>
    <dbReference type="NCBI Taxonomy" id="2762577"/>
    <lineage>
        <taxon>Bacteria</taxon>
        <taxon>Pseudomonadati</taxon>
        <taxon>Pseudomonadota</taxon>
        <taxon>Gammaproteobacteria</taxon>
        <taxon>Pseudomonadales</taxon>
        <taxon>Pseudomonadaceae</taxon>
        <taxon>Pseudomonas</taxon>
    </lineage>
</organism>
<feature type="domain" description="TonB C-terminal" evidence="6">
    <location>
        <begin position="31"/>
        <end position="89"/>
    </location>
</feature>
<feature type="signal peptide" evidence="5">
    <location>
        <begin position="1"/>
        <end position="18"/>
    </location>
</feature>
<keyword evidence="8" id="KW-1185">Reference proteome</keyword>
<dbReference type="InterPro" id="IPR037682">
    <property type="entry name" value="TonB_C"/>
</dbReference>
<dbReference type="RefSeq" id="WP_166592247.1">
    <property type="nucleotide sequence ID" value="NZ_CP090311.1"/>
</dbReference>
<keyword evidence="3" id="KW-1133">Transmembrane helix</keyword>
<keyword evidence="4" id="KW-0472">Membrane</keyword>
<evidence type="ECO:0000256" key="3">
    <source>
        <dbReference type="ARBA" id="ARBA00022989"/>
    </source>
</evidence>
<evidence type="ECO:0000256" key="5">
    <source>
        <dbReference type="SAM" id="SignalP"/>
    </source>
</evidence>
<protein>
    <submittedName>
        <fullName evidence="7">TonB family protein</fullName>
    </submittedName>
</protein>
<comment type="subcellular location">
    <subcellularLocation>
        <location evidence="1">Membrane</location>
        <topology evidence="1">Single-pass membrane protein</topology>
    </subcellularLocation>
</comment>
<evidence type="ECO:0000256" key="2">
    <source>
        <dbReference type="ARBA" id="ARBA00022692"/>
    </source>
</evidence>
<comment type="caution">
    <text evidence="7">The sequence shown here is derived from an EMBL/GenBank/DDBJ whole genome shotgun (WGS) entry which is preliminary data.</text>
</comment>
<accession>A0A7X1GC06</accession>
<evidence type="ECO:0000256" key="1">
    <source>
        <dbReference type="ARBA" id="ARBA00004167"/>
    </source>
</evidence>
<keyword evidence="2" id="KW-0812">Transmembrane</keyword>
<dbReference type="Pfam" id="PF03544">
    <property type="entry name" value="TonB_C"/>
    <property type="match status" value="1"/>
</dbReference>
<dbReference type="Proteomes" id="UP000526003">
    <property type="component" value="Unassembled WGS sequence"/>
</dbReference>
<dbReference type="AlphaFoldDB" id="A0A7X1GC06"/>
<sequence length="216" mass="23343">MRLLLLGAALLCSFNAVAAYPPSKDTAYMPKPAYPAELVDVVGDARISLNIHNDGSVTDVKVLSATHEAFGVAAQAAAEHWRFEPWKVTADAPAVVDAQNTMIFSPAAAKNPFLDAQSVVHNMLFQPCSALNEELALFRKRYPKQPLSSAPTFAKTSAALLLPVFASQPDSQKGMTLNHQLIDALPDIARRCQEQPARMYSSVLPKDLQKAFGIPG</sequence>
<evidence type="ECO:0000259" key="6">
    <source>
        <dbReference type="Pfam" id="PF03544"/>
    </source>
</evidence>
<proteinExistence type="predicted"/>
<evidence type="ECO:0000256" key="4">
    <source>
        <dbReference type="ARBA" id="ARBA00023136"/>
    </source>
</evidence>
<reference evidence="7 8" key="1">
    <citation type="submission" date="2020-08" db="EMBL/GenBank/DDBJ databases">
        <title>Pseudomonas sp. nov.</title>
        <authorList>
            <person name="Gieschler S."/>
            <person name="Fiedler G."/>
            <person name="Brinks E."/>
            <person name="Boehnlein C."/>
            <person name="Franz C.M.A.P."/>
            <person name="Kabisch J."/>
        </authorList>
    </citation>
    <scope>NUCLEOTIDE SEQUENCE [LARGE SCALE GENOMIC DNA]</scope>
    <source>
        <strain evidence="7 8">MBT-1</strain>
    </source>
</reference>
<dbReference type="EMBL" id="JACMYG010000006">
    <property type="protein sequence ID" value="MBC2689671.1"/>
    <property type="molecule type" value="Genomic_DNA"/>
</dbReference>
<dbReference type="Gene3D" id="3.30.1150.10">
    <property type="match status" value="1"/>
</dbReference>
<dbReference type="GO" id="GO:0016020">
    <property type="term" value="C:membrane"/>
    <property type="evidence" value="ECO:0007669"/>
    <property type="project" value="UniProtKB-SubCell"/>
</dbReference>
<evidence type="ECO:0000313" key="7">
    <source>
        <dbReference type="EMBL" id="MBC2689671.1"/>
    </source>
</evidence>
<feature type="chain" id="PRO_5031039278" evidence="5">
    <location>
        <begin position="19"/>
        <end position="216"/>
    </location>
</feature>
<dbReference type="InterPro" id="IPR006260">
    <property type="entry name" value="TonB/TolA_C"/>
</dbReference>
<evidence type="ECO:0000313" key="8">
    <source>
        <dbReference type="Proteomes" id="UP000526003"/>
    </source>
</evidence>
<dbReference type="SUPFAM" id="SSF74653">
    <property type="entry name" value="TolA/TonB C-terminal domain"/>
    <property type="match status" value="1"/>
</dbReference>
<keyword evidence="5" id="KW-0732">Signal</keyword>
<dbReference type="GO" id="GO:0055085">
    <property type="term" value="P:transmembrane transport"/>
    <property type="evidence" value="ECO:0007669"/>
    <property type="project" value="InterPro"/>
</dbReference>